<sequence length="200" mass="21366">MDPSSIPDTRPLYDRALAQLRAIAASAAPERLDAPTPCTEWTVRELLGHTLTVADRLAAMAEGAEPPPFDAIATAPGDDFAAAFADRAERVRATWADDAVLDRTFTLPFGDWNGRASIAVAASDACMHAWDAARALGQSTEGLDAELAELAREVVGALAPPESRTEEHVPFDPVREAPEGADTYTRLAAWMGRDPEWAAA</sequence>
<dbReference type="InterPro" id="IPR017517">
    <property type="entry name" value="Maleyloyr_isom"/>
</dbReference>
<dbReference type="SUPFAM" id="SSF109854">
    <property type="entry name" value="DinB/YfiT-like putative metalloenzymes"/>
    <property type="match status" value="1"/>
</dbReference>
<evidence type="ECO:0000313" key="2">
    <source>
        <dbReference type="EMBL" id="NGO73339.1"/>
    </source>
</evidence>
<keyword evidence="3" id="KW-1185">Reference proteome</keyword>
<dbReference type="NCBIfam" id="TIGR03083">
    <property type="entry name" value="maleylpyruvate isomerase family mycothiol-dependent enzyme"/>
    <property type="match status" value="1"/>
</dbReference>
<dbReference type="Proteomes" id="UP000477722">
    <property type="component" value="Unassembled WGS sequence"/>
</dbReference>
<dbReference type="NCBIfam" id="TIGR03086">
    <property type="entry name" value="TIGR03086 family metal-binding protein"/>
    <property type="match status" value="1"/>
</dbReference>
<dbReference type="EMBL" id="JAAKZZ010000697">
    <property type="protein sequence ID" value="NGO73339.1"/>
    <property type="molecule type" value="Genomic_DNA"/>
</dbReference>
<dbReference type="Gene3D" id="1.20.120.450">
    <property type="entry name" value="dinb family like domain"/>
    <property type="match status" value="1"/>
</dbReference>
<feature type="domain" description="Mycothiol-dependent maleylpyruvate isomerase metal-binding" evidence="1">
    <location>
        <begin position="15"/>
        <end position="133"/>
    </location>
</feature>
<gene>
    <name evidence="2" type="ORF">G5C65_34415</name>
</gene>
<dbReference type="InterPro" id="IPR024344">
    <property type="entry name" value="MDMPI_metal-binding"/>
</dbReference>
<protein>
    <submittedName>
        <fullName evidence="2">TIGR03086 family protein</fullName>
    </submittedName>
</protein>
<organism evidence="2 3">
    <name type="scientific">Streptomyces boncukensis</name>
    <dbReference type="NCBI Taxonomy" id="2711219"/>
    <lineage>
        <taxon>Bacteria</taxon>
        <taxon>Bacillati</taxon>
        <taxon>Actinomycetota</taxon>
        <taxon>Actinomycetes</taxon>
        <taxon>Kitasatosporales</taxon>
        <taxon>Streptomycetaceae</taxon>
        <taxon>Streptomyces</taxon>
    </lineage>
</organism>
<reference evidence="2 3" key="1">
    <citation type="submission" date="2020-02" db="EMBL/GenBank/DDBJ databases">
        <title>Whole-genome analyses of novel actinobacteria.</title>
        <authorList>
            <person name="Sahin N."/>
            <person name="Tatar D."/>
        </authorList>
    </citation>
    <scope>NUCLEOTIDE SEQUENCE [LARGE SCALE GENOMIC DNA]</scope>
    <source>
        <strain evidence="2 3">SB3404</strain>
    </source>
</reference>
<dbReference type="InterPro" id="IPR034660">
    <property type="entry name" value="DinB/YfiT-like"/>
</dbReference>
<name>A0A6G4X722_9ACTN</name>
<proteinExistence type="predicted"/>
<evidence type="ECO:0000259" key="1">
    <source>
        <dbReference type="Pfam" id="PF11716"/>
    </source>
</evidence>
<dbReference type="GO" id="GO:0046872">
    <property type="term" value="F:metal ion binding"/>
    <property type="evidence" value="ECO:0007669"/>
    <property type="project" value="InterPro"/>
</dbReference>
<evidence type="ECO:0000313" key="3">
    <source>
        <dbReference type="Proteomes" id="UP000477722"/>
    </source>
</evidence>
<dbReference type="InterPro" id="IPR017520">
    <property type="entry name" value="CHP03086"/>
</dbReference>
<dbReference type="RefSeq" id="WP_165302992.1">
    <property type="nucleotide sequence ID" value="NZ_JAAKZZ010000697.1"/>
</dbReference>
<accession>A0A6G4X722</accession>
<comment type="caution">
    <text evidence="2">The sequence shown here is derived from an EMBL/GenBank/DDBJ whole genome shotgun (WGS) entry which is preliminary data.</text>
</comment>
<dbReference type="Pfam" id="PF11716">
    <property type="entry name" value="MDMPI_N"/>
    <property type="match status" value="1"/>
</dbReference>
<dbReference type="AlphaFoldDB" id="A0A6G4X722"/>